<gene>
    <name evidence="1" type="ORF">FOY51_04305</name>
</gene>
<evidence type="ECO:0008006" key="3">
    <source>
        <dbReference type="Google" id="ProtNLM"/>
    </source>
</evidence>
<name>A0A5A7SD38_9NOCA</name>
<dbReference type="RefSeq" id="WP_149428986.1">
    <property type="nucleotide sequence ID" value="NZ_VLNY01000002.1"/>
</dbReference>
<sequence length="225" mass="22831">MTVESEDRNGTRWPRVFAVLLPVLLVVGGIGLSIGKGVLAASVVAQSTDATLVTAGLRGDGVGLIIAANPTKNPDGTVGSTFVRRVGVGKAIANGLCLAQPVKVMGMTYTVLITAGDKDPSTYEIALDGVVLNATYVKGYVGTTGNAQVNKNAADVQVAGSSISLDGASDSFGLQAQKIDLRDISANVQNIDVPNTLAAPGFTVKVARGTQQCPSPPTGAQPGGR</sequence>
<reference evidence="1 2" key="1">
    <citation type="submission" date="2019-07" db="EMBL/GenBank/DDBJ databases">
        <title>Rhodococcus cavernicolus sp. nov., isolated from a cave.</title>
        <authorList>
            <person name="Lee S.D."/>
        </authorList>
    </citation>
    <scope>NUCLEOTIDE SEQUENCE [LARGE SCALE GENOMIC DNA]</scope>
    <source>
        <strain evidence="1 2">C1-24</strain>
    </source>
</reference>
<comment type="caution">
    <text evidence="1">The sequence shown here is derived from an EMBL/GenBank/DDBJ whole genome shotgun (WGS) entry which is preliminary data.</text>
</comment>
<organism evidence="1 2">
    <name type="scientific">Antrihabitans cavernicola</name>
    <dbReference type="NCBI Taxonomy" id="2495913"/>
    <lineage>
        <taxon>Bacteria</taxon>
        <taxon>Bacillati</taxon>
        <taxon>Actinomycetota</taxon>
        <taxon>Actinomycetes</taxon>
        <taxon>Mycobacteriales</taxon>
        <taxon>Nocardiaceae</taxon>
        <taxon>Antrihabitans</taxon>
    </lineage>
</organism>
<dbReference type="EMBL" id="VLNY01000002">
    <property type="protein sequence ID" value="KAA0023826.1"/>
    <property type="molecule type" value="Genomic_DNA"/>
</dbReference>
<dbReference type="OrthoDB" id="5142680at2"/>
<protein>
    <recommendedName>
        <fullName evidence="3">Cholesterol esterase</fullName>
    </recommendedName>
</protein>
<dbReference type="AlphaFoldDB" id="A0A5A7SD38"/>
<dbReference type="InterPro" id="IPR046198">
    <property type="entry name" value="DUF6230"/>
</dbReference>
<accession>A0A5A7SD38</accession>
<dbReference type="Pfam" id="PF19741">
    <property type="entry name" value="DUF6230"/>
    <property type="match status" value="1"/>
</dbReference>
<keyword evidence="2" id="KW-1185">Reference proteome</keyword>
<dbReference type="Proteomes" id="UP000322244">
    <property type="component" value="Unassembled WGS sequence"/>
</dbReference>
<evidence type="ECO:0000313" key="2">
    <source>
        <dbReference type="Proteomes" id="UP000322244"/>
    </source>
</evidence>
<proteinExistence type="predicted"/>
<evidence type="ECO:0000313" key="1">
    <source>
        <dbReference type="EMBL" id="KAA0023826.1"/>
    </source>
</evidence>